<feature type="signal peptide" evidence="2">
    <location>
        <begin position="1"/>
        <end position="19"/>
    </location>
</feature>
<comment type="caution">
    <text evidence="3">The sequence shown here is derived from an EMBL/GenBank/DDBJ whole genome shotgun (WGS) entry which is preliminary data.</text>
</comment>
<dbReference type="PANTHER" id="PTHR13833">
    <property type="match status" value="1"/>
</dbReference>
<gene>
    <name evidence="3" type="ORF">ILEXP_LOCUS9403</name>
</gene>
<organism evidence="3 4">
    <name type="scientific">Ilex paraguariensis</name>
    <name type="common">yerba mate</name>
    <dbReference type="NCBI Taxonomy" id="185542"/>
    <lineage>
        <taxon>Eukaryota</taxon>
        <taxon>Viridiplantae</taxon>
        <taxon>Streptophyta</taxon>
        <taxon>Embryophyta</taxon>
        <taxon>Tracheophyta</taxon>
        <taxon>Spermatophyta</taxon>
        <taxon>Magnoliopsida</taxon>
        <taxon>eudicotyledons</taxon>
        <taxon>Gunneridae</taxon>
        <taxon>Pentapetalae</taxon>
        <taxon>asterids</taxon>
        <taxon>campanulids</taxon>
        <taxon>Aquifoliales</taxon>
        <taxon>Aquifoliaceae</taxon>
        <taxon>Ilex</taxon>
    </lineage>
</organism>
<protein>
    <submittedName>
        <fullName evidence="3">Uncharacterized protein</fullName>
    </submittedName>
</protein>
<feature type="chain" id="PRO_5044793285" evidence="2">
    <location>
        <begin position="20"/>
        <end position="129"/>
    </location>
</feature>
<keyword evidence="1" id="KW-1133">Transmembrane helix</keyword>
<name>A0ABC8RE04_9AQUA</name>
<evidence type="ECO:0000313" key="3">
    <source>
        <dbReference type="EMBL" id="CAK9141780.1"/>
    </source>
</evidence>
<evidence type="ECO:0000313" key="4">
    <source>
        <dbReference type="Proteomes" id="UP001642360"/>
    </source>
</evidence>
<reference evidence="3 4" key="1">
    <citation type="submission" date="2024-02" db="EMBL/GenBank/DDBJ databases">
        <authorList>
            <person name="Vignale AGUSTIN F."/>
            <person name="Sosa J E."/>
            <person name="Modenutti C."/>
        </authorList>
    </citation>
    <scope>NUCLEOTIDE SEQUENCE [LARGE SCALE GENOMIC DNA]</scope>
</reference>
<feature type="transmembrane region" description="Helical" evidence="1">
    <location>
        <begin position="106"/>
        <end position="128"/>
    </location>
</feature>
<accession>A0ABC8RE04</accession>
<dbReference type="AlphaFoldDB" id="A0ABC8RE04"/>
<dbReference type="PANTHER" id="PTHR13833:SF73">
    <property type="entry name" value="NHL DOMAIN-CONTAINING PROTEIN"/>
    <property type="match status" value="1"/>
</dbReference>
<keyword evidence="4" id="KW-1185">Reference proteome</keyword>
<proteinExistence type="predicted"/>
<dbReference type="Proteomes" id="UP001642360">
    <property type="component" value="Unassembled WGS sequence"/>
</dbReference>
<keyword evidence="1" id="KW-0472">Membrane</keyword>
<evidence type="ECO:0000256" key="1">
    <source>
        <dbReference type="SAM" id="Phobius"/>
    </source>
</evidence>
<dbReference type="EMBL" id="CAUOFW020001171">
    <property type="protein sequence ID" value="CAK9141780.1"/>
    <property type="molecule type" value="Genomic_DNA"/>
</dbReference>
<sequence length="129" mass="14425">MGKLILFCFHLYVYERVNGLPNTTPLIKHLSFLLKWTTRSSSKTPLSDGNVLQFENGYLVETVVEGNALGVVPFSIRVSEDGELFVVDALNSNIVRSTPPLSQCKLMSLFFAALRLLLLWGILDLLLLL</sequence>
<keyword evidence="1" id="KW-0812">Transmembrane</keyword>
<evidence type="ECO:0000256" key="2">
    <source>
        <dbReference type="SAM" id="SignalP"/>
    </source>
</evidence>
<keyword evidence="2" id="KW-0732">Signal</keyword>